<feature type="transmembrane region" description="Helical" evidence="9">
    <location>
        <begin position="1001"/>
        <end position="1023"/>
    </location>
</feature>
<keyword evidence="7 9" id="KW-1133">Transmembrane helix</keyword>
<dbReference type="GO" id="GO:0015562">
    <property type="term" value="F:efflux transmembrane transporter activity"/>
    <property type="evidence" value="ECO:0007669"/>
    <property type="project" value="InterPro"/>
</dbReference>
<dbReference type="PRINTS" id="PR00702">
    <property type="entry name" value="ACRIFLAVINRP"/>
</dbReference>
<dbReference type="PANTHER" id="PTHR32063">
    <property type="match status" value="1"/>
</dbReference>
<dbReference type="Gene3D" id="1.20.1640.10">
    <property type="entry name" value="Multidrug efflux transporter AcrB transmembrane domain"/>
    <property type="match status" value="2"/>
</dbReference>
<dbReference type="RefSeq" id="WP_011523619.1">
    <property type="nucleotide sequence ID" value="NC_008009.1"/>
</dbReference>
<keyword evidence="4" id="KW-1003">Cell membrane</keyword>
<keyword evidence="5" id="KW-0997">Cell inner membrane</keyword>
<name>Q1IMT2_KORVE</name>
<dbReference type="STRING" id="204669.Acid345_2817"/>
<dbReference type="PANTHER" id="PTHR32063:SF11">
    <property type="entry name" value="CATION OR DRUG EFFLUX SYSTEM PROTEIN"/>
    <property type="match status" value="1"/>
</dbReference>
<feature type="transmembrane region" description="Helical" evidence="9">
    <location>
        <begin position="368"/>
        <end position="389"/>
    </location>
</feature>
<feature type="transmembrane region" description="Helical" evidence="9">
    <location>
        <begin position="436"/>
        <end position="460"/>
    </location>
</feature>
<dbReference type="Pfam" id="PF00873">
    <property type="entry name" value="ACR_tran"/>
    <property type="match status" value="1"/>
</dbReference>
<dbReference type="FunFam" id="1.20.1640.10:FF:000001">
    <property type="entry name" value="Efflux pump membrane transporter"/>
    <property type="match status" value="1"/>
</dbReference>
<evidence type="ECO:0000256" key="1">
    <source>
        <dbReference type="ARBA" id="ARBA00004429"/>
    </source>
</evidence>
<dbReference type="SUPFAM" id="SSF82866">
    <property type="entry name" value="Multidrug efflux transporter AcrB transmembrane domain"/>
    <property type="match status" value="2"/>
</dbReference>
<keyword evidence="8 9" id="KW-0472">Membrane</keyword>
<feature type="transmembrane region" description="Helical" evidence="9">
    <location>
        <begin position="865"/>
        <end position="883"/>
    </location>
</feature>
<comment type="subcellular location">
    <subcellularLocation>
        <location evidence="1">Cell inner membrane</location>
        <topology evidence="1">Multi-pass membrane protein</topology>
    </subcellularLocation>
</comment>
<keyword evidence="6 9" id="KW-0812">Transmembrane</keyword>
<dbReference type="SUPFAM" id="SSF82714">
    <property type="entry name" value="Multidrug efflux transporter AcrB TolC docking domain, DN and DC subdomains"/>
    <property type="match status" value="2"/>
</dbReference>
<dbReference type="Proteomes" id="UP000002432">
    <property type="component" value="Chromosome"/>
</dbReference>
<dbReference type="EnsemblBacteria" id="ABF41818">
    <property type="protein sequence ID" value="ABF41818"/>
    <property type="gene ID" value="Acid345_2817"/>
</dbReference>
<evidence type="ECO:0000256" key="2">
    <source>
        <dbReference type="ARBA" id="ARBA00010942"/>
    </source>
</evidence>
<sequence length="1043" mass="112654">MFVNFFIRRPVFATVCSLLIILAGAIAIPTLPIAQFPQLAPPQVTVTAFYNGANSQAVETSVTTLLEQAINGAEGMNYISSVSGNDGTSQITATFHLERNLDIAAVDVQNRASSALGRLPAEVQQTGVTVGKNSGTFIMAAGFYSDKGQYDQLFISNYLDLYVRDALKRIKGVGDVIIFGERKYAMRLWLDPVRLAKRSLTAQDVVNALREQNVQVAAGQVGQAPIAKGQNFQISVRAVGRLREAKEFEAIILKRGADGSLVQLRDVGRAELGAESYAGNLSYNGYDAIGIGVQQLSTANALDVDKAVKDELSRLSAKFPPGLKYQIAFDTTTAVGESIREVLTTLVEAIIIVILVIFLFLQSWRSTLIPAITIPVSLIGTFAFVKLFGFSINTLTLFGITLATGLVVDDAIVVIENVERHLEEGIRDPRRASEVAMGEVTSAVIATSLVLIAVFIPISLFPGSTGRLYQQFALTIAFSIGLSAFNALTLTPALSALLLRHSSEKKNPIFRGFNAIISGGTKGYTGILQKLERAKLPVFAVFVLGLVAAWYIYRIVPTSFVPDEDQGYLMALVQTPEGASLEYTTQKTRAAAAILAANHDINGVFAVPGFSFTGAAPNRAMIFANLRPFGERKGNQHTAAAVLNSVRGPLLSIPDALVIPLAPPAIQGLGAFGGFQFQLEQTGSGSLEDMQNVLNGFLMKARGRKELTGLFSTFSARDPQFEVNVDREKAKSLGVSFTEISSALQVFMGSQYVNDFDFNNRSYRVYVQADEQYRRQPRDLREFYVRSDSGQMVPLDNLVTVKETTTSSVIEHYNIFRTTAINGAAAPGYSSGQAIAAMEDLAKQALPVGYTFEWTGLTLEEIQSGSQAIILFALGLLVVYLTLSAQYESFVLPFIILLAVPMAIFGALGAQFLRGQQNDVYCQIGLVMLIGLASKNAILIVEFAEQLQMKGMGLFESAVEAARLRLRPILMTSIAFILGVLPLVFATGAGSAGRNSVGTTVFGGMIISTFLNLFIIPILYVIVRSFLPAPINAVEPIPNPEGD</sequence>
<dbReference type="NCBIfam" id="NF000282">
    <property type="entry name" value="RND_permease_1"/>
    <property type="match status" value="1"/>
</dbReference>
<evidence type="ECO:0000256" key="4">
    <source>
        <dbReference type="ARBA" id="ARBA00022475"/>
    </source>
</evidence>
<dbReference type="HOGENOM" id="CLU_002755_1_1_0"/>
<evidence type="ECO:0000256" key="7">
    <source>
        <dbReference type="ARBA" id="ARBA00022989"/>
    </source>
</evidence>
<evidence type="ECO:0000256" key="5">
    <source>
        <dbReference type="ARBA" id="ARBA00022519"/>
    </source>
</evidence>
<dbReference type="Gene3D" id="3.30.70.1320">
    <property type="entry name" value="Multidrug efflux transporter AcrB pore domain like"/>
    <property type="match status" value="1"/>
</dbReference>
<evidence type="ECO:0000313" key="10">
    <source>
        <dbReference type="EMBL" id="ABF41818.1"/>
    </source>
</evidence>
<dbReference type="GO" id="GO:0009636">
    <property type="term" value="P:response to toxic substance"/>
    <property type="evidence" value="ECO:0007669"/>
    <property type="project" value="UniProtKB-ARBA"/>
</dbReference>
<dbReference type="NCBIfam" id="TIGR00915">
    <property type="entry name" value="2A0602"/>
    <property type="match status" value="1"/>
</dbReference>
<dbReference type="GO" id="GO:0005886">
    <property type="term" value="C:plasma membrane"/>
    <property type="evidence" value="ECO:0007669"/>
    <property type="project" value="UniProtKB-SubCell"/>
</dbReference>
<reference evidence="10 11" key="1">
    <citation type="journal article" date="2009" name="Appl. Environ. Microbiol.">
        <title>Three genomes from the phylum Acidobacteria provide insight into the lifestyles of these microorganisms in soils.</title>
        <authorList>
            <person name="Ward N.L."/>
            <person name="Challacombe J.F."/>
            <person name="Janssen P.H."/>
            <person name="Henrissat B."/>
            <person name="Coutinho P.M."/>
            <person name="Wu M."/>
            <person name="Xie G."/>
            <person name="Haft D.H."/>
            <person name="Sait M."/>
            <person name="Badger J."/>
            <person name="Barabote R.D."/>
            <person name="Bradley B."/>
            <person name="Brettin T.S."/>
            <person name="Brinkac L.M."/>
            <person name="Bruce D."/>
            <person name="Creasy T."/>
            <person name="Daugherty S.C."/>
            <person name="Davidsen T.M."/>
            <person name="DeBoy R.T."/>
            <person name="Detter J.C."/>
            <person name="Dodson R.J."/>
            <person name="Durkin A.S."/>
            <person name="Ganapathy A."/>
            <person name="Gwinn-Giglio M."/>
            <person name="Han C.S."/>
            <person name="Khouri H."/>
            <person name="Kiss H."/>
            <person name="Kothari S.P."/>
            <person name="Madupu R."/>
            <person name="Nelson K.E."/>
            <person name="Nelson W.C."/>
            <person name="Paulsen I."/>
            <person name="Penn K."/>
            <person name="Ren Q."/>
            <person name="Rosovitz M.J."/>
            <person name="Selengut J.D."/>
            <person name="Shrivastava S."/>
            <person name="Sullivan S.A."/>
            <person name="Tapia R."/>
            <person name="Thompson L.S."/>
            <person name="Watkins K.L."/>
            <person name="Yang Q."/>
            <person name="Yu C."/>
            <person name="Zafar N."/>
            <person name="Zhou L."/>
            <person name="Kuske C.R."/>
        </authorList>
    </citation>
    <scope>NUCLEOTIDE SEQUENCE [LARGE SCALE GENOMIC DNA]</scope>
    <source>
        <strain evidence="10 11">Ellin345</strain>
    </source>
</reference>
<dbReference type="Gene3D" id="3.30.70.1430">
    <property type="entry name" value="Multidrug efflux transporter AcrB pore domain"/>
    <property type="match status" value="2"/>
</dbReference>
<feature type="transmembrane region" description="Helical" evidence="9">
    <location>
        <begin position="924"/>
        <end position="944"/>
    </location>
</feature>
<dbReference type="OrthoDB" id="8270at2"/>
<dbReference type="FunFam" id="3.30.70.1430:FF:000001">
    <property type="entry name" value="Efflux pump membrane transporter"/>
    <property type="match status" value="1"/>
</dbReference>
<evidence type="ECO:0000313" key="11">
    <source>
        <dbReference type="Proteomes" id="UP000002432"/>
    </source>
</evidence>
<dbReference type="InterPro" id="IPR004764">
    <property type="entry name" value="MdtF-like"/>
</dbReference>
<dbReference type="InterPro" id="IPR027463">
    <property type="entry name" value="AcrB_DN_DC_subdom"/>
</dbReference>
<accession>Q1IMT2</accession>
<organism evidence="10 11">
    <name type="scientific">Koribacter versatilis (strain Ellin345)</name>
    <dbReference type="NCBI Taxonomy" id="204669"/>
    <lineage>
        <taxon>Bacteria</taxon>
        <taxon>Pseudomonadati</taxon>
        <taxon>Acidobacteriota</taxon>
        <taxon>Terriglobia</taxon>
        <taxon>Terriglobales</taxon>
        <taxon>Candidatus Korobacteraceae</taxon>
        <taxon>Candidatus Korobacter</taxon>
    </lineage>
</organism>
<protein>
    <submittedName>
        <fullName evidence="10">Hydrophobe/amphiphile efflux-1 HAE1</fullName>
    </submittedName>
</protein>
<dbReference type="AlphaFoldDB" id="Q1IMT2"/>
<dbReference type="GO" id="GO:0042910">
    <property type="term" value="F:xenobiotic transmembrane transporter activity"/>
    <property type="evidence" value="ECO:0007669"/>
    <property type="project" value="TreeGrafter"/>
</dbReference>
<gene>
    <name evidence="10" type="ordered locus">Acid345_2817</name>
</gene>
<dbReference type="SUPFAM" id="SSF82693">
    <property type="entry name" value="Multidrug efflux transporter AcrB pore domain, PN1, PN2, PC1 and PC2 subdomains"/>
    <property type="match status" value="4"/>
</dbReference>
<feature type="transmembrane region" description="Helical" evidence="9">
    <location>
        <begin position="342"/>
        <end position="361"/>
    </location>
</feature>
<dbReference type="EMBL" id="CP000360">
    <property type="protein sequence ID" value="ABF41818.1"/>
    <property type="molecule type" value="Genomic_DNA"/>
</dbReference>
<dbReference type="eggNOG" id="COG0841">
    <property type="taxonomic scope" value="Bacteria"/>
</dbReference>
<keyword evidence="3" id="KW-0813">Transport</keyword>
<dbReference type="Gene3D" id="3.30.2090.10">
    <property type="entry name" value="Multidrug efflux transporter AcrB TolC docking domain, DN and DC subdomains"/>
    <property type="match status" value="2"/>
</dbReference>
<proteinExistence type="inferred from homology"/>
<feature type="transmembrane region" description="Helical" evidence="9">
    <location>
        <begin position="472"/>
        <end position="499"/>
    </location>
</feature>
<dbReference type="InterPro" id="IPR001036">
    <property type="entry name" value="Acrflvin-R"/>
</dbReference>
<evidence type="ECO:0000256" key="8">
    <source>
        <dbReference type="ARBA" id="ARBA00023136"/>
    </source>
</evidence>
<comment type="similarity">
    <text evidence="2">Belongs to the resistance-nodulation-cell division (RND) (TC 2.A.6) family.</text>
</comment>
<evidence type="ECO:0000256" key="6">
    <source>
        <dbReference type="ARBA" id="ARBA00022692"/>
    </source>
</evidence>
<dbReference type="KEGG" id="aba:Acid345_2817"/>
<dbReference type="Gene3D" id="3.30.70.1440">
    <property type="entry name" value="Multidrug efflux transporter AcrB pore domain"/>
    <property type="match status" value="1"/>
</dbReference>
<evidence type="ECO:0000256" key="3">
    <source>
        <dbReference type="ARBA" id="ARBA00022448"/>
    </source>
</evidence>
<feature type="transmembrane region" description="Helical" evidence="9">
    <location>
        <begin position="969"/>
        <end position="989"/>
    </location>
</feature>
<feature type="transmembrane region" description="Helical" evidence="9">
    <location>
        <begin position="395"/>
        <end position="415"/>
    </location>
</feature>
<keyword evidence="11" id="KW-1185">Reference proteome</keyword>
<feature type="transmembrane region" description="Helical" evidence="9">
    <location>
        <begin position="536"/>
        <end position="553"/>
    </location>
</feature>
<feature type="transmembrane region" description="Helical" evidence="9">
    <location>
        <begin position="890"/>
        <end position="912"/>
    </location>
</feature>
<evidence type="ECO:0000256" key="9">
    <source>
        <dbReference type="SAM" id="Phobius"/>
    </source>
</evidence>